<dbReference type="PROSITE" id="PS50110">
    <property type="entry name" value="RESPONSE_REGULATORY"/>
    <property type="match status" value="1"/>
</dbReference>
<dbReference type="SMART" id="SM00448">
    <property type="entry name" value="REC"/>
    <property type="match status" value="1"/>
</dbReference>
<dbReference type="CDD" id="cd17536">
    <property type="entry name" value="REC_YesN-like"/>
    <property type="match status" value="1"/>
</dbReference>
<evidence type="ECO:0000259" key="5">
    <source>
        <dbReference type="PROSITE" id="PS01124"/>
    </source>
</evidence>
<organism evidence="7 8">
    <name type="scientific">Paenibacillus polysaccharolyticus</name>
    <dbReference type="NCBI Taxonomy" id="582692"/>
    <lineage>
        <taxon>Bacteria</taxon>
        <taxon>Bacillati</taxon>
        <taxon>Bacillota</taxon>
        <taxon>Bacilli</taxon>
        <taxon>Bacillales</taxon>
        <taxon>Paenibacillaceae</taxon>
        <taxon>Paenibacillus</taxon>
    </lineage>
</organism>
<dbReference type="InterPro" id="IPR018062">
    <property type="entry name" value="HTH_AraC-typ_CS"/>
</dbReference>
<proteinExistence type="predicted"/>
<gene>
    <name evidence="7" type="ORF">SAMN05720606_12237</name>
</gene>
<evidence type="ECO:0000256" key="3">
    <source>
        <dbReference type="ARBA" id="ARBA00023163"/>
    </source>
</evidence>
<evidence type="ECO:0000313" key="8">
    <source>
        <dbReference type="Proteomes" id="UP000198538"/>
    </source>
</evidence>
<dbReference type="Pfam" id="PF17853">
    <property type="entry name" value="GGDEF_2"/>
    <property type="match status" value="1"/>
</dbReference>
<keyword evidence="1" id="KW-0805">Transcription regulation</keyword>
<dbReference type="PROSITE" id="PS01124">
    <property type="entry name" value="HTH_ARAC_FAMILY_2"/>
    <property type="match status" value="1"/>
</dbReference>
<dbReference type="PANTHER" id="PTHR43280">
    <property type="entry name" value="ARAC-FAMILY TRANSCRIPTIONAL REGULATOR"/>
    <property type="match status" value="1"/>
</dbReference>
<accession>A0A1G5LA76</accession>
<evidence type="ECO:0000313" key="7">
    <source>
        <dbReference type="EMBL" id="SCZ09494.1"/>
    </source>
</evidence>
<sequence length="533" mass="59979">MRLLIVDDEVIIRTGLASVIAWHELGIVILPPAASAEEALTRLAEERPHILMTDIRMNGKSGLELAEEAQHLLPELEVIILSGYDDFSYAQQAIRNGVTDYLLKTSKPEEIIKTVLQAKGRITERWAEKSREGQLLRENRERKFARWVIEGHTNSGSCPSFLAFDEEHALPVQSIEQVSGDKRPVSRQVVVIEAEGWGRSSDALLRFAVQNMIEEVLPGTIAQVDKQYIVCVLPVASENEVSVYRIKEGIDRMEAWLKCSLRAVLGEPVNHSSELHRSYQTALLALQYRGLLHTKVWRYQEVNGRRGGKTVLTHEEETTLGTLLMDNDPVTLTTWIRELITRLIAEPDVTPGSYVACLHSVIIAGHRWLARTLQAIGREQPSRLEPWTPETDKKPAEIGDELFHHLYDVMQAYHSRMGQGQAAHVQKAIGYIENALAQDISLQQVAGQVHLHPGHLSELFKKEMGVTFGDFVTDMRIRRAMDMLVVSPAKVSEIAAISGYEDVKYFSRLFKKHTGKTPSEYREQALAFKSSGS</sequence>
<evidence type="ECO:0000256" key="1">
    <source>
        <dbReference type="ARBA" id="ARBA00023015"/>
    </source>
</evidence>
<dbReference type="Gene3D" id="1.10.10.60">
    <property type="entry name" value="Homeodomain-like"/>
    <property type="match status" value="2"/>
</dbReference>
<dbReference type="InterPro" id="IPR018060">
    <property type="entry name" value="HTH_AraC"/>
</dbReference>
<dbReference type="Gene3D" id="3.40.50.2300">
    <property type="match status" value="1"/>
</dbReference>
<keyword evidence="8" id="KW-1185">Reference proteome</keyword>
<dbReference type="EMBL" id="FMVM01000022">
    <property type="protein sequence ID" value="SCZ09494.1"/>
    <property type="molecule type" value="Genomic_DNA"/>
</dbReference>
<feature type="domain" description="HTH araC/xylS-type" evidence="5">
    <location>
        <begin position="426"/>
        <end position="524"/>
    </location>
</feature>
<dbReference type="PANTHER" id="PTHR43280:SF2">
    <property type="entry name" value="HTH-TYPE TRANSCRIPTIONAL REGULATOR EXSA"/>
    <property type="match status" value="1"/>
</dbReference>
<dbReference type="InterPro" id="IPR009057">
    <property type="entry name" value="Homeodomain-like_sf"/>
</dbReference>
<dbReference type="InterPro" id="IPR001789">
    <property type="entry name" value="Sig_transdc_resp-reg_receiver"/>
</dbReference>
<keyword evidence="2" id="KW-0238">DNA-binding</keyword>
<dbReference type="GO" id="GO:0043565">
    <property type="term" value="F:sequence-specific DNA binding"/>
    <property type="evidence" value="ECO:0007669"/>
    <property type="project" value="InterPro"/>
</dbReference>
<evidence type="ECO:0000256" key="4">
    <source>
        <dbReference type="PROSITE-ProRule" id="PRU00169"/>
    </source>
</evidence>
<dbReference type="STRING" id="582692.SAMN05720606_12237"/>
<name>A0A1G5LA76_9BACL</name>
<evidence type="ECO:0000259" key="6">
    <source>
        <dbReference type="PROSITE" id="PS50110"/>
    </source>
</evidence>
<dbReference type="SUPFAM" id="SSF52172">
    <property type="entry name" value="CheY-like"/>
    <property type="match status" value="1"/>
</dbReference>
<dbReference type="InterPro" id="IPR011006">
    <property type="entry name" value="CheY-like_superfamily"/>
</dbReference>
<feature type="domain" description="Response regulatory" evidence="6">
    <location>
        <begin position="2"/>
        <end position="119"/>
    </location>
</feature>
<keyword evidence="4" id="KW-0597">Phosphoprotein</keyword>
<dbReference type="Proteomes" id="UP000198538">
    <property type="component" value="Unassembled WGS sequence"/>
</dbReference>
<dbReference type="GO" id="GO:0000160">
    <property type="term" value="P:phosphorelay signal transduction system"/>
    <property type="evidence" value="ECO:0007669"/>
    <property type="project" value="InterPro"/>
</dbReference>
<dbReference type="InterPro" id="IPR041522">
    <property type="entry name" value="CdaR_GGDEF"/>
</dbReference>
<dbReference type="PRINTS" id="PR00032">
    <property type="entry name" value="HTHARAC"/>
</dbReference>
<feature type="modified residue" description="4-aspartylphosphate" evidence="4">
    <location>
        <position position="54"/>
    </location>
</feature>
<protein>
    <submittedName>
        <fullName evidence="7">Two-component system, response regulator YesN</fullName>
    </submittedName>
</protein>
<dbReference type="SMART" id="SM00342">
    <property type="entry name" value="HTH_ARAC"/>
    <property type="match status" value="1"/>
</dbReference>
<dbReference type="GO" id="GO:0003700">
    <property type="term" value="F:DNA-binding transcription factor activity"/>
    <property type="evidence" value="ECO:0007669"/>
    <property type="project" value="InterPro"/>
</dbReference>
<dbReference type="PROSITE" id="PS00041">
    <property type="entry name" value="HTH_ARAC_FAMILY_1"/>
    <property type="match status" value="1"/>
</dbReference>
<dbReference type="InterPro" id="IPR020449">
    <property type="entry name" value="Tscrpt_reg_AraC-type_HTH"/>
</dbReference>
<dbReference type="Pfam" id="PF12833">
    <property type="entry name" value="HTH_18"/>
    <property type="match status" value="1"/>
</dbReference>
<dbReference type="Pfam" id="PF00072">
    <property type="entry name" value="Response_reg"/>
    <property type="match status" value="1"/>
</dbReference>
<reference evidence="8" key="1">
    <citation type="submission" date="2016-10" db="EMBL/GenBank/DDBJ databases">
        <authorList>
            <person name="Varghese N."/>
            <person name="Submissions S."/>
        </authorList>
    </citation>
    <scope>NUCLEOTIDE SEQUENCE [LARGE SCALE GENOMIC DNA]</scope>
    <source>
        <strain evidence="8">BL9</strain>
    </source>
</reference>
<dbReference type="SUPFAM" id="SSF46689">
    <property type="entry name" value="Homeodomain-like"/>
    <property type="match status" value="2"/>
</dbReference>
<dbReference type="RefSeq" id="WP_090924393.1">
    <property type="nucleotide sequence ID" value="NZ_FMVM01000022.1"/>
</dbReference>
<dbReference type="AlphaFoldDB" id="A0A1G5LA76"/>
<keyword evidence="3" id="KW-0804">Transcription</keyword>
<evidence type="ECO:0000256" key="2">
    <source>
        <dbReference type="ARBA" id="ARBA00023125"/>
    </source>
</evidence>